<name>A0A383CZ93_9ZZZZ</name>
<feature type="non-terminal residue" evidence="6">
    <location>
        <position position="77"/>
    </location>
</feature>
<keyword evidence="3" id="KW-0408">Iron</keyword>
<accession>A0A383CZ93</accession>
<evidence type="ECO:0000256" key="4">
    <source>
        <dbReference type="ARBA" id="ARBA00023014"/>
    </source>
</evidence>
<organism evidence="6">
    <name type="scientific">marine metagenome</name>
    <dbReference type="NCBI Taxonomy" id="408172"/>
    <lineage>
        <taxon>unclassified sequences</taxon>
        <taxon>metagenomes</taxon>
        <taxon>ecological metagenomes</taxon>
    </lineage>
</organism>
<dbReference type="SMART" id="SM00704">
    <property type="entry name" value="ZnF_CDGSH"/>
    <property type="match status" value="2"/>
</dbReference>
<evidence type="ECO:0000259" key="5">
    <source>
        <dbReference type="SMART" id="SM00704"/>
    </source>
</evidence>
<proteinExistence type="predicted"/>
<dbReference type="EMBL" id="UINC01212869">
    <property type="protein sequence ID" value="SVE37384.1"/>
    <property type="molecule type" value="Genomic_DNA"/>
</dbReference>
<dbReference type="InterPro" id="IPR018967">
    <property type="entry name" value="FeS-contain_CDGSH-typ"/>
</dbReference>
<dbReference type="GO" id="GO:0051537">
    <property type="term" value="F:2 iron, 2 sulfur cluster binding"/>
    <property type="evidence" value="ECO:0007669"/>
    <property type="project" value="UniProtKB-KW"/>
</dbReference>
<dbReference type="GO" id="GO:0005739">
    <property type="term" value="C:mitochondrion"/>
    <property type="evidence" value="ECO:0007669"/>
    <property type="project" value="TreeGrafter"/>
</dbReference>
<dbReference type="Pfam" id="PF09360">
    <property type="entry name" value="zf-CDGSH"/>
    <property type="match status" value="1"/>
</dbReference>
<dbReference type="InterPro" id="IPR042216">
    <property type="entry name" value="MitoNEET_CISD"/>
</dbReference>
<evidence type="ECO:0000256" key="3">
    <source>
        <dbReference type="ARBA" id="ARBA00023004"/>
    </source>
</evidence>
<sequence length="77" mass="8310">MSSDNDIPIPQKTPCVIDEEPGKKAWCTCGRSEKQPYCDGAHAGTGMTPMVVDIEEARTIAWCGCKRTCNAPFCDGS</sequence>
<evidence type="ECO:0000256" key="2">
    <source>
        <dbReference type="ARBA" id="ARBA00022723"/>
    </source>
</evidence>
<dbReference type="PANTHER" id="PTHR46491">
    <property type="entry name" value="CDGSH IRON SULFUR DOMAIN PROTEIN HOMOLOG"/>
    <property type="match status" value="1"/>
</dbReference>
<keyword evidence="2" id="KW-0479">Metal-binding</keyword>
<gene>
    <name evidence="6" type="ORF">METZ01_LOCUS490238</name>
</gene>
<evidence type="ECO:0000256" key="1">
    <source>
        <dbReference type="ARBA" id="ARBA00022714"/>
    </source>
</evidence>
<keyword evidence="1" id="KW-0001">2Fe-2S</keyword>
<dbReference type="GO" id="GO:0046872">
    <property type="term" value="F:metal ion binding"/>
    <property type="evidence" value="ECO:0007669"/>
    <property type="project" value="UniProtKB-KW"/>
</dbReference>
<reference evidence="6" key="1">
    <citation type="submission" date="2018-05" db="EMBL/GenBank/DDBJ databases">
        <authorList>
            <person name="Lanie J.A."/>
            <person name="Ng W.-L."/>
            <person name="Kazmierczak K.M."/>
            <person name="Andrzejewski T.M."/>
            <person name="Davidsen T.M."/>
            <person name="Wayne K.J."/>
            <person name="Tettelin H."/>
            <person name="Glass J.I."/>
            <person name="Rusch D."/>
            <person name="Podicherti R."/>
            <person name="Tsui H.-C.T."/>
            <person name="Winkler M.E."/>
        </authorList>
    </citation>
    <scope>NUCLEOTIDE SEQUENCE</scope>
</reference>
<feature type="domain" description="Iron-binding zinc finger CDGSH type" evidence="5">
    <location>
        <begin position="49"/>
        <end position="77"/>
    </location>
</feature>
<dbReference type="PANTHER" id="PTHR46491:SF3">
    <property type="entry name" value="CDGSH IRON-SULFUR DOMAIN-CONTAINING PROTEIN 3, MITOCHONDRIAL"/>
    <property type="match status" value="1"/>
</dbReference>
<evidence type="ECO:0000313" key="6">
    <source>
        <dbReference type="EMBL" id="SVE37384.1"/>
    </source>
</evidence>
<protein>
    <recommendedName>
        <fullName evidence="5">Iron-binding zinc finger CDGSH type domain-containing protein</fullName>
    </recommendedName>
</protein>
<dbReference type="InterPro" id="IPR052950">
    <property type="entry name" value="CISD"/>
</dbReference>
<dbReference type="Gene3D" id="3.40.5.90">
    <property type="entry name" value="CDGSH iron-sulfur domain, mitoNEET-type"/>
    <property type="match status" value="2"/>
</dbReference>
<feature type="domain" description="Iron-binding zinc finger CDGSH type" evidence="5">
    <location>
        <begin position="12"/>
        <end position="48"/>
    </location>
</feature>
<dbReference type="AlphaFoldDB" id="A0A383CZ93"/>
<keyword evidence="4" id="KW-0411">Iron-sulfur</keyword>